<organism evidence="8 9">
    <name type="scientific">Cladophialophora immunda</name>
    <dbReference type="NCBI Taxonomy" id="569365"/>
    <lineage>
        <taxon>Eukaryota</taxon>
        <taxon>Fungi</taxon>
        <taxon>Dikarya</taxon>
        <taxon>Ascomycota</taxon>
        <taxon>Pezizomycotina</taxon>
        <taxon>Eurotiomycetes</taxon>
        <taxon>Chaetothyriomycetidae</taxon>
        <taxon>Chaetothyriales</taxon>
        <taxon>Herpotrichiellaceae</taxon>
        <taxon>Cladophialophora</taxon>
    </lineage>
</organism>
<name>A0A0D2DIP1_9EURO</name>
<sequence>MRSMEDYPPFSKRKTSSTGLSAPSDKSGDSPEPSSAINTVPRKFTQLPPVSALRSILSTYFQHCQNQPYVYFREESFFRRLDNGELPQYLLMAMIAIAARFSTDPFFESKTLEATEAYGRTAWNEIFDKAFADDHHLLEIHAVQATNMLAVVDFTAGRHHLGWVKIGLAVRFAQSLQLNSEPRVALSYEEEDERRLTFWSVYMLDRLSSCGAFRPPAISDTDCSTLLPTDNPDVGCNTLDLRTLGEFYGDDKTDDLDSFAHTILMASALGRVERQMLQKQGCNDPYPPWDSRSDFAAIYSMLLSFEGYSKITDVMFSEAIISRYILPDGSIDHAAAGHFVFSTMLYHMNQCLLHHPFLLRKRLESCRARVPLSFLREILRRSLEHAYQLIFTLRTVQKHGMTFTSFYGYAMTVAGVICRLFAYHDDEATRNTAKQLYEYSLEFLERGQAFWGHYPGMAIALKNFNPDATSARSLVTAAHPPELSRDSNTEMIDNLLDYGWLSDPARYKSMTVDGFQISDLSPKSLHVDNVQDGTNSATHTAILNASSTTANTIEPTSRVMPSSKPLSPQRENVSSEHFDFDSHTPLPDELNMDFITHADLVPEDSWSDFIAAGKTTPFSFPPPAPSTAMWTQMME</sequence>
<evidence type="ECO:0000313" key="9">
    <source>
        <dbReference type="Proteomes" id="UP000054466"/>
    </source>
</evidence>
<dbReference type="GO" id="GO:0003677">
    <property type="term" value="F:DNA binding"/>
    <property type="evidence" value="ECO:0007669"/>
    <property type="project" value="InterPro"/>
</dbReference>
<dbReference type="SMART" id="SM00906">
    <property type="entry name" value="Fungal_trans"/>
    <property type="match status" value="1"/>
</dbReference>
<evidence type="ECO:0000256" key="6">
    <source>
        <dbReference type="SAM" id="MobiDB-lite"/>
    </source>
</evidence>
<dbReference type="STRING" id="569365.A0A0D2DIP1"/>
<dbReference type="EMBL" id="KN847040">
    <property type="protein sequence ID" value="KIW35539.1"/>
    <property type="molecule type" value="Genomic_DNA"/>
</dbReference>
<dbReference type="HOGENOM" id="CLU_015161_3_0_1"/>
<dbReference type="GO" id="GO:0006351">
    <property type="term" value="P:DNA-templated transcription"/>
    <property type="evidence" value="ECO:0007669"/>
    <property type="project" value="InterPro"/>
</dbReference>
<dbReference type="InterPro" id="IPR050815">
    <property type="entry name" value="TF_fung"/>
</dbReference>
<keyword evidence="9" id="KW-1185">Reference proteome</keyword>
<dbReference type="Pfam" id="PF04082">
    <property type="entry name" value="Fungal_trans"/>
    <property type="match status" value="1"/>
</dbReference>
<keyword evidence="5" id="KW-0539">Nucleus</keyword>
<evidence type="ECO:0000256" key="2">
    <source>
        <dbReference type="ARBA" id="ARBA00022723"/>
    </source>
</evidence>
<dbReference type="OrthoDB" id="424974at2759"/>
<dbReference type="GO" id="GO:0008270">
    <property type="term" value="F:zinc ion binding"/>
    <property type="evidence" value="ECO:0007669"/>
    <property type="project" value="InterPro"/>
</dbReference>
<evidence type="ECO:0000259" key="7">
    <source>
        <dbReference type="SMART" id="SM00906"/>
    </source>
</evidence>
<gene>
    <name evidence="8" type="ORF">PV07_02229</name>
</gene>
<dbReference type="PANTHER" id="PTHR47338">
    <property type="entry name" value="ZN(II)2CYS6 TRANSCRIPTION FACTOR (EUROFUNG)-RELATED"/>
    <property type="match status" value="1"/>
</dbReference>
<dbReference type="RefSeq" id="XP_016255755.1">
    <property type="nucleotide sequence ID" value="XM_016388827.1"/>
</dbReference>
<dbReference type="GeneID" id="27341423"/>
<keyword evidence="3" id="KW-0805">Transcription regulation</keyword>
<comment type="subcellular location">
    <subcellularLocation>
        <location evidence="1">Nucleus</location>
    </subcellularLocation>
</comment>
<dbReference type="VEuPathDB" id="FungiDB:PV07_02229"/>
<protein>
    <recommendedName>
        <fullName evidence="7">Xylanolytic transcriptional activator regulatory domain-containing protein</fullName>
    </recommendedName>
</protein>
<dbReference type="InterPro" id="IPR007219">
    <property type="entry name" value="XnlR_reg_dom"/>
</dbReference>
<dbReference type="PANTHER" id="PTHR47338:SF4">
    <property type="entry name" value="ZN(II)2CYS6 TRANSCRIPTION FACTOR (EUROFUNG)"/>
    <property type="match status" value="1"/>
</dbReference>
<reference evidence="8 9" key="1">
    <citation type="submission" date="2015-01" db="EMBL/GenBank/DDBJ databases">
        <title>The Genome Sequence of Cladophialophora immunda CBS83496.</title>
        <authorList>
            <consortium name="The Broad Institute Genomics Platform"/>
            <person name="Cuomo C."/>
            <person name="de Hoog S."/>
            <person name="Gorbushina A."/>
            <person name="Stielow B."/>
            <person name="Teixiera M."/>
            <person name="Abouelleil A."/>
            <person name="Chapman S.B."/>
            <person name="Priest M."/>
            <person name="Young S.K."/>
            <person name="Wortman J."/>
            <person name="Nusbaum C."/>
            <person name="Birren B."/>
        </authorList>
    </citation>
    <scope>NUCLEOTIDE SEQUENCE [LARGE SCALE GENOMIC DNA]</scope>
    <source>
        <strain evidence="8 9">CBS 83496</strain>
    </source>
</reference>
<evidence type="ECO:0000256" key="1">
    <source>
        <dbReference type="ARBA" id="ARBA00004123"/>
    </source>
</evidence>
<accession>A0A0D2DIP1</accession>
<feature type="domain" description="Xylanolytic transcriptional activator regulatory" evidence="7">
    <location>
        <begin position="162"/>
        <end position="234"/>
    </location>
</feature>
<dbReference type="AlphaFoldDB" id="A0A0D2DIP1"/>
<keyword evidence="4" id="KW-0804">Transcription</keyword>
<dbReference type="CDD" id="cd12148">
    <property type="entry name" value="fungal_TF_MHR"/>
    <property type="match status" value="1"/>
</dbReference>
<evidence type="ECO:0000256" key="3">
    <source>
        <dbReference type="ARBA" id="ARBA00023015"/>
    </source>
</evidence>
<keyword evidence="2" id="KW-0479">Metal-binding</keyword>
<feature type="region of interest" description="Disordered" evidence="6">
    <location>
        <begin position="1"/>
        <end position="41"/>
    </location>
</feature>
<evidence type="ECO:0000256" key="5">
    <source>
        <dbReference type="ARBA" id="ARBA00023242"/>
    </source>
</evidence>
<dbReference type="GO" id="GO:0005634">
    <property type="term" value="C:nucleus"/>
    <property type="evidence" value="ECO:0007669"/>
    <property type="project" value="UniProtKB-SubCell"/>
</dbReference>
<dbReference type="Proteomes" id="UP000054466">
    <property type="component" value="Unassembled WGS sequence"/>
</dbReference>
<dbReference type="GO" id="GO:0000981">
    <property type="term" value="F:DNA-binding transcription factor activity, RNA polymerase II-specific"/>
    <property type="evidence" value="ECO:0007669"/>
    <property type="project" value="InterPro"/>
</dbReference>
<evidence type="ECO:0000313" key="8">
    <source>
        <dbReference type="EMBL" id="KIW35539.1"/>
    </source>
</evidence>
<evidence type="ECO:0000256" key="4">
    <source>
        <dbReference type="ARBA" id="ARBA00023163"/>
    </source>
</evidence>
<proteinExistence type="predicted"/>